<proteinExistence type="predicted"/>
<dbReference type="Proteomes" id="UP000256913">
    <property type="component" value="Unassembled WGS sequence"/>
</dbReference>
<dbReference type="EMBL" id="QUMQ01000001">
    <property type="protein sequence ID" value="REF98801.1"/>
    <property type="molecule type" value="Genomic_DNA"/>
</dbReference>
<comment type="caution">
    <text evidence="2">The sequence shown here is derived from an EMBL/GenBank/DDBJ whole genome shotgun (WGS) entry which is preliminary data.</text>
</comment>
<keyword evidence="3" id="KW-1185">Reference proteome</keyword>
<gene>
    <name evidence="2" type="ORF">DFJ67_4821</name>
</gene>
<organism evidence="2 3">
    <name type="scientific">Asanoa ferruginea</name>
    <dbReference type="NCBI Taxonomy" id="53367"/>
    <lineage>
        <taxon>Bacteria</taxon>
        <taxon>Bacillati</taxon>
        <taxon>Actinomycetota</taxon>
        <taxon>Actinomycetes</taxon>
        <taxon>Micromonosporales</taxon>
        <taxon>Micromonosporaceae</taxon>
        <taxon>Asanoa</taxon>
    </lineage>
</organism>
<keyword evidence="1" id="KW-1133">Transmembrane helix</keyword>
<reference evidence="2 3" key="1">
    <citation type="submission" date="2018-08" db="EMBL/GenBank/DDBJ databases">
        <title>Sequencing the genomes of 1000 actinobacteria strains.</title>
        <authorList>
            <person name="Klenk H.-P."/>
        </authorList>
    </citation>
    <scope>NUCLEOTIDE SEQUENCE [LARGE SCALE GENOMIC DNA]</scope>
    <source>
        <strain evidence="2 3">DSM 44099</strain>
    </source>
</reference>
<dbReference type="AlphaFoldDB" id="A0A3D9ZNI5"/>
<sequence>MIAASGLVLYLLGLNLLTLLQRVPWANSLVVGRTGLVALLAVIAAVGPADPLWALLAILGVAVAHVLLNLRRGARVPEPA</sequence>
<evidence type="ECO:0000256" key="1">
    <source>
        <dbReference type="SAM" id="Phobius"/>
    </source>
</evidence>
<keyword evidence="1" id="KW-0812">Transmembrane</keyword>
<evidence type="ECO:0000313" key="2">
    <source>
        <dbReference type="EMBL" id="REF98801.1"/>
    </source>
</evidence>
<name>A0A3D9ZNI5_9ACTN</name>
<keyword evidence="1" id="KW-0472">Membrane</keyword>
<accession>A0A3D9ZNI5</accession>
<feature type="transmembrane region" description="Helical" evidence="1">
    <location>
        <begin position="52"/>
        <end position="70"/>
    </location>
</feature>
<dbReference type="RefSeq" id="WP_116070045.1">
    <property type="nucleotide sequence ID" value="NZ_BONB01000024.1"/>
</dbReference>
<evidence type="ECO:0000313" key="3">
    <source>
        <dbReference type="Proteomes" id="UP000256913"/>
    </source>
</evidence>
<protein>
    <submittedName>
        <fullName evidence="2">Uncharacterized protein</fullName>
    </submittedName>
</protein>